<evidence type="ECO:0008006" key="6">
    <source>
        <dbReference type="Google" id="ProtNLM"/>
    </source>
</evidence>
<organism evidence="4 5">
    <name type="scientific">Circinella minor</name>
    <dbReference type="NCBI Taxonomy" id="1195481"/>
    <lineage>
        <taxon>Eukaryota</taxon>
        <taxon>Fungi</taxon>
        <taxon>Fungi incertae sedis</taxon>
        <taxon>Mucoromycota</taxon>
        <taxon>Mucoromycotina</taxon>
        <taxon>Mucoromycetes</taxon>
        <taxon>Mucorales</taxon>
        <taxon>Lichtheimiaceae</taxon>
        <taxon>Circinella</taxon>
    </lineage>
</organism>
<accession>A0A8H7SE55</accession>
<reference evidence="4 5" key="1">
    <citation type="submission" date="2020-12" db="EMBL/GenBank/DDBJ databases">
        <title>Metabolic potential, ecology and presence of endohyphal bacteria is reflected in genomic diversity of Mucoromycotina.</title>
        <authorList>
            <person name="Muszewska A."/>
            <person name="Okrasinska A."/>
            <person name="Steczkiewicz K."/>
            <person name="Drgas O."/>
            <person name="Orlowska M."/>
            <person name="Perlinska-Lenart U."/>
            <person name="Aleksandrzak-Piekarczyk T."/>
            <person name="Szatraj K."/>
            <person name="Zielenkiewicz U."/>
            <person name="Pilsyk S."/>
            <person name="Malc E."/>
            <person name="Mieczkowski P."/>
            <person name="Kruszewska J.S."/>
            <person name="Biernat P."/>
            <person name="Pawlowska J."/>
        </authorList>
    </citation>
    <scope>NUCLEOTIDE SEQUENCE [LARGE SCALE GENOMIC DNA]</scope>
    <source>
        <strain evidence="4 5">CBS 142.35</strain>
    </source>
</reference>
<protein>
    <recommendedName>
        <fullName evidence="6">Protein SMG9</fullName>
    </recommendedName>
</protein>
<dbReference type="EMBL" id="JAEPRB010000005">
    <property type="protein sequence ID" value="KAG2227627.1"/>
    <property type="molecule type" value="Genomic_DNA"/>
</dbReference>
<dbReference type="OrthoDB" id="79514at2759"/>
<evidence type="ECO:0000256" key="1">
    <source>
        <dbReference type="ARBA" id="ARBA00007712"/>
    </source>
</evidence>
<proteinExistence type="inferred from homology"/>
<gene>
    <name evidence="4" type="ORF">INT45_004668</name>
</gene>
<feature type="compositionally biased region" description="Low complexity" evidence="3">
    <location>
        <begin position="39"/>
        <end position="52"/>
    </location>
</feature>
<dbReference type="PANTHER" id="PTHR14270:SF0">
    <property type="entry name" value="NONSENSE-MEDIATED MRNA DECAY FACTOR SMG9"/>
    <property type="match status" value="1"/>
</dbReference>
<comment type="similarity">
    <text evidence="1">Belongs to the SMG9 family.</text>
</comment>
<dbReference type="InterPro" id="IPR039177">
    <property type="entry name" value="SMG9"/>
</dbReference>
<name>A0A8H7SE55_9FUNG</name>
<keyword evidence="5" id="KW-1185">Reference proteome</keyword>
<dbReference type="SUPFAM" id="SSF52540">
    <property type="entry name" value="P-loop containing nucleoside triphosphate hydrolases"/>
    <property type="match status" value="1"/>
</dbReference>
<evidence type="ECO:0000313" key="5">
    <source>
        <dbReference type="Proteomes" id="UP000646827"/>
    </source>
</evidence>
<feature type="compositionally biased region" description="Basic residues" evidence="3">
    <location>
        <begin position="1"/>
        <end position="12"/>
    </location>
</feature>
<dbReference type="GO" id="GO:0000184">
    <property type="term" value="P:nuclear-transcribed mRNA catabolic process, nonsense-mediated decay"/>
    <property type="evidence" value="ECO:0007669"/>
    <property type="project" value="UniProtKB-KW"/>
</dbReference>
<evidence type="ECO:0000256" key="3">
    <source>
        <dbReference type="SAM" id="MobiDB-lite"/>
    </source>
</evidence>
<evidence type="ECO:0000256" key="2">
    <source>
        <dbReference type="ARBA" id="ARBA00023161"/>
    </source>
</evidence>
<dbReference type="Proteomes" id="UP000646827">
    <property type="component" value="Unassembled WGS sequence"/>
</dbReference>
<feature type="region of interest" description="Disordered" evidence="3">
    <location>
        <begin position="1"/>
        <end position="56"/>
    </location>
</feature>
<dbReference type="Gene3D" id="3.40.50.300">
    <property type="entry name" value="P-loop containing nucleotide triphosphate hydrolases"/>
    <property type="match status" value="1"/>
</dbReference>
<comment type="caution">
    <text evidence="4">The sequence shown here is derived from an EMBL/GenBank/DDBJ whole genome shotgun (WGS) entry which is preliminary data.</text>
</comment>
<dbReference type="AlphaFoldDB" id="A0A8H7SE55"/>
<dbReference type="PANTHER" id="PTHR14270">
    <property type="entry name" value="NONSENSE-MEDIATED MRNA DECAY FACTOR SMG9"/>
    <property type="match status" value="1"/>
</dbReference>
<dbReference type="InterPro" id="IPR027417">
    <property type="entry name" value="P-loop_NTPase"/>
</dbReference>
<keyword evidence="2" id="KW-0866">Nonsense-mediated mRNA decay</keyword>
<evidence type="ECO:0000313" key="4">
    <source>
        <dbReference type="EMBL" id="KAG2227627.1"/>
    </source>
</evidence>
<sequence length="435" mass="49358">MKSSRRGGKERRYKQQNDHSKQFLHAPVILERRDRNEISESTSTTTSTSKTTPGHVRHVEVHDNNIRLAPRPNNTSTLTEPVFSPTVATESSPITSDHLTGTATPFFGNNKQGKAPSETVQKLLGEGPGHFVVGVVGQQGVGKSTILSWFTQDPFNAFPVESPESVAYSRHQTSGIDILVSPERTVLLDTEPLLSSSILDEALRAESMDNLRPEVWLEMESLYNLVFMLSVCNVVLVVSEGTEIDQAMIKLLRRATMVKFNIPDFPLIPPANFGQSQVDTNYYPDIVFVCNKCRDWEFQWRKYMDMQTILHEAFLDSNLKTSGLVSLGKVLPAFKEVEYSQNLFFLPYSPNNPIQEKQQNDIWNVYNKSVSGIESFDTLMQSFREQVIGAHRRPGKKGQISEKEWYRNAIKIYELIRKSEYIADYVKTAVKMVQK</sequence>